<dbReference type="InterPro" id="IPR001296">
    <property type="entry name" value="Glyco_trans_1"/>
</dbReference>
<evidence type="ECO:0000259" key="1">
    <source>
        <dbReference type="Pfam" id="PF00534"/>
    </source>
</evidence>
<dbReference type="Pfam" id="PF00534">
    <property type="entry name" value="Glycos_transf_1"/>
    <property type="match status" value="1"/>
</dbReference>
<keyword evidence="4" id="KW-1185">Reference proteome</keyword>
<dbReference type="EMBL" id="CP062983">
    <property type="protein sequence ID" value="QPC80877.1"/>
    <property type="molecule type" value="Genomic_DNA"/>
</dbReference>
<dbReference type="Gene3D" id="3.40.50.2000">
    <property type="entry name" value="Glycogen Phosphorylase B"/>
    <property type="match status" value="2"/>
</dbReference>
<dbReference type="InterPro" id="IPR028098">
    <property type="entry name" value="Glyco_trans_4-like_N"/>
</dbReference>
<dbReference type="PANTHER" id="PTHR12526:SF638">
    <property type="entry name" value="SPORE COAT PROTEIN SA"/>
    <property type="match status" value="1"/>
</dbReference>
<protein>
    <submittedName>
        <fullName evidence="3">Glycosyltransferase family 4 protein</fullName>
    </submittedName>
</protein>
<reference evidence="3 4" key="1">
    <citation type="submission" date="2020-02" db="EMBL/GenBank/DDBJ databases">
        <authorList>
            <person name="Zheng R.K."/>
            <person name="Sun C.M."/>
        </authorList>
    </citation>
    <scope>NUCLEOTIDE SEQUENCE [LARGE SCALE GENOMIC DNA]</scope>
    <source>
        <strain evidence="4">rifampicinis</strain>
    </source>
</reference>
<dbReference type="GO" id="GO:0016757">
    <property type="term" value="F:glycosyltransferase activity"/>
    <property type="evidence" value="ECO:0007669"/>
    <property type="project" value="InterPro"/>
</dbReference>
<dbReference type="Proteomes" id="UP000594468">
    <property type="component" value="Chromosome"/>
</dbReference>
<feature type="domain" description="Glycosyltransferase subfamily 4-like N-terminal" evidence="2">
    <location>
        <begin position="15"/>
        <end position="151"/>
    </location>
</feature>
<dbReference type="PANTHER" id="PTHR12526">
    <property type="entry name" value="GLYCOSYLTRANSFERASE"/>
    <property type="match status" value="1"/>
</dbReference>
<accession>A0A7S8ICU1</accession>
<sequence>MRIGLVTGEYPPMQGGVGAFTHILAKYLAQSGHDVFIFTSDKAMQQQESLPITTCHHWGLGTVRKLNAWAGDNQLDVINLQYQTAAYDMSPWIHFLPTLMGRPIVITFHDLRFPYLFPKAGPLRPWIVRHLARTAAGCILTNEEDFQELADIPHKTMIRIGTNIVDNPIIKPVRRRKKAGAVHEDFLIAFFGFMNHTKGMDTLLEAINQIKQTTPAIKLVILGGRTGASDPTNADYADTIDALIHALSLEENVTWTGYLPNEEVAAYLTAADIVALPFRDGASFRRGSLLAAIEQECAIVTTQPAVPVPAITDEAFCLVPPDDARELAHAIAYLRDHPEEIERLQNNVATISKSFEWPTITQQTSNFLTSIVRAAHV</sequence>
<dbReference type="CDD" id="cd03801">
    <property type="entry name" value="GT4_PimA-like"/>
    <property type="match status" value="1"/>
</dbReference>
<gene>
    <name evidence="3" type="ORF">G4Y79_14290</name>
</gene>
<evidence type="ECO:0000259" key="2">
    <source>
        <dbReference type="Pfam" id="PF13439"/>
    </source>
</evidence>
<dbReference type="KEGG" id="pmet:G4Y79_14290"/>
<dbReference type="RefSeq" id="WP_195168952.1">
    <property type="nucleotide sequence ID" value="NZ_CP062983.1"/>
</dbReference>
<keyword evidence="3" id="KW-0808">Transferase</keyword>
<evidence type="ECO:0000313" key="4">
    <source>
        <dbReference type="Proteomes" id="UP000594468"/>
    </source>
</evidence>
<name>A0A7S8ICU1_9CHLR</name>
<dbReference type="AlphaFoldDB" id="A0A7S8ICU1"/>
<feature type="domain" description="Glycosyl transferase family 1" evidence="1">
    <location>
        <begin position="176"/>
        <end position="347"/>
    </location>
</feature>
<organism evidence="3 4">
    <name type="scientific">Phototrophicus methaneseepsis</name>
    <dbReference type="NCBI Taxonomy" id="2710758"/>
    <lineage>
        <taxon>Bacteria</taxon>
        <taxon>Bacillati</taxon>
        <taxon>Chloroflexota</taxon>
        <taxon>Candidatus Thermofontia</taxon>
        <taxon>Phototrophicales</taxon>
        <taxon>Phototrophicaceae</taxon>
        <taxon>Phototrophicus</taxon>
    </lineage>
</organism>
<dbReference type="Pfam" id="PF13439">
    <property type="entry name" value="Glyco_transf_4"/>
    <property type="match status" value="1"/>
</dbReference>
<evidence type="ECO:0000313" key="3">
    <source>
        <dbReference type="EMBL" id="QPC80877.1"/>
    </source>
</evidence>
<dbReference type="SUPFAM" id="SSF53756">
    <property type="entry name" value="UDP-Glycosyltransferase/glycogen phosphorylase"/>
    <property type="match status" value="1"/>
</dbReference>
<proteinExistence type="predicted"/>